<comment type="caution">
    <text evidence="10">The sequence shown here is derived from an EMBL/GenBank/DDBJ whole genome shotgun (WGS) entry which is preliminary data.</text>
</comment>
<dbReference type="SUPFAM" id="SSF53187">
    <property type="entry name" value="Zn-dependent exopeptidases"/>
    <property type="match status" value="1"/>
</dbReference>
<evidence type="ECO:0000256" key="6">
    <source>
        <dbReference type="ARBA" id="ARBA00022801"/>
    </source>
</evidence>
<evidence type="ECO:0000259" key="9">
    <source>
        <dbReference type="PROSITE" id="PS00631"/>
    </source>
</evidence>
<dbReference type="SUPFAM" id="SSF52949">
    <property type="entry name" value="Macro domain-like"/>
    <property type="match status" value="1"/>
</dbReference>
<evidence type="ECO:0000256" key="4">
    <source>
        <dbReference type="ARBA" id="ARBA00022438"/>
    </source>
</evidence>
<dbReference type="Gene3D" id="3.40.220.10">
    <property type="entry name" value="Leucine Aminopeptidase, subunit E, domain 1"/>
    <property type="match status" value="1"/>
</dbReference>
<keyword evidence="4 8" id="KW-0031">Aminopeptidase</keyword>
<keyword evidence="8" id="KW-0963">Cytoplasm</keyword>
<dbReference type="PANTHER" id="PTHR11963:SF23">
    <property type="entry name" value="CYTOSOL AMINOPEPTIDASE"/>
    <property type="match status" value="1"/>
</dbReference>
<comment type="cofactor">
    <cofactor evidence="8">
        <name>Mn(2+)</name>
        <dbReference type="ChEBI" id="CHEBI:29035"/>
    </cofactor>
    <text evidence="8">Binds 2 manganese ions per subunit.</text>
</comment>
<dbReference type="eggNOG" id="COG0260">
    <property type="taxonomic scope" value="Bacteria"/>
</dbReference>
<comment type="catalytic activity">
    <reaction evidence="1 8">
        <text>Release of an N-terminal amino acid, Xaa-|-Yaa-, in which Xaa is preferably Leu, but may be other amino acids including Pro although not Arg or Lys, and Yaa may be Pro. Amino acid amides and methyl esters are also readily hydrolyzed, but rates on arylamides are exceedingly low.</text>
        <dbReference type="EC" id="3.4.11.1"/>
    </reaction>
</comment>
<sequence length="500" mass="52881">MSENMSAKFDISFTNSASLENASAVLLQVSGENAPAGQAQVDPAGVLAKATKVAGFTAKSMSVLDVLAPQGSDADRIVVIGLGKPAKLTAHDWLRAGGTAAAQFKKAEKVVVYLDALGIEVDCKAAADFALGLLLRAYSFDTYKTKKKSDDDKTPKSVEVTIVTAVHGEAKKAFETAEAEAQGVILARDLVNLPPNVLGPVEFAEKAEELKKLGVEVEILGEKEMKKLGMGALLGVAQGSVRPPRLAIMQWKGGAKKDEPIAFIGKGVVFDTGGISLKPGAGMEDMKGDMGGAAAVTGLMHTLAARKAKANVIGVIGLVENMPDGNAQRPGDIVTSMSGQTIEIINTDAEGRLVLADALWYTNDRFKPKFMINLATLTGAITVALGNLQAGLFCNDDELAERLTSAGNTTQEKLWRMPLGKDYDKIIDSKFADMKNSSGRLAGSVTAAQFLKRFVGETPWAHLDIAGTAMGSPLTEINQSWGSGYGVRLLNELVRAHYED</sequence>
<evidence type="ECO:0000256" key="5">
    <source>
        <dbReference type="ARBA" id="ARBA00022670"/>
    </source>
</evidence>
<keyword evidence="8" id="KW-0479">Metal-binding</keyword>
<feature type="binding site" evidence="8">
    <location>
        <position position="266"/>
    </location>
    <ligand>
        <name>Mn(2+)</name>
        <dbReference type="ChEBI" id="CHEBI:29035"/>
        <label>2</label>
    </ligand>
</feature>
<proteinExistence type="inferred from homology"/>
<dbReference type="NCBIfam" id="NF002083">
    <property type="entry name" value="PRK00913.3-5"/>
    <property type="match status" value="1"/>
</dbReference>
<dbReference type="CDD" id="cd00433">
    <property type="entry name" value="Peptidase_M17"/>
    <property type="match status" value="1"/>
</dbReference>
<gene>
    <name evidence="8 10" type="primary">pepA</name>
    <name evidence="10" type="ORF">RRU01S_25_01030</name>
</gene>
<feature type="binding site" evidence="8">
    <location>
        <position position="350"/>
    </location>
    <ligand>
        <name>Mn(2+)</name>
        <dbReference type="ChEBI" id="CHEBI:29035"/>
        <label>2</label>
    </ligand>
</feature>
<dbReference type="GO" id="GO:0030145">
    <property type="term" value="F:manganese ion binding"/>
    <property type="evidence" value="ECO:0007669"/>
    <property type="project" value="UniProtKB-UniRule"/>
</dbReference>
<dbReference type="NCBIfam" id="NF002075">
    <property type="entry name" value="PRK00913.2-2"/>
    <property type="match status" value="1"/>
</dbReference>
<keyword evidence="7 8" id="KW-0464">Manganese</keyword>
<dbReference type="Gene3D" id="3.40.630.10">
    <property type="entry name" value="Zn peptidases"/>
    <property type="match status" value="1"/>
</dbReference>
<dbReference type="AlphaFoldDB" id="A0A081D0G7"/>
<feature type="binding site" evidence="8">
    <location>
        <position position="271"/>
    </location>
    <ligand>
        <name>Mn(2+)</name>
        <dbReference type="ChEBI" id="CHEBI:29035"/>
        <label>1</label>
    </ligand>
</feature>
<dbReference type="GO" id="GO:0070006">
    <property type="term" value="F:metalloaminopeptidase activity"/>
    <property type="evidence" value="ECO:0007669"/>
    <property type="project" value="InterPro"/>
</dbReference>
<feature type="binding site" evidence="8">
    <location>
        <position position="348"/>
    </location>
    <ligand>
        <name>Mn(2+)</name>
        <dbReference type="ChEBI" id="CHEBI:29035"/>
        <label>1</label>
    </ligand>
</feature>
<name>A0A081D0G7_9HYPH</name>
<dbReference type="EC" id="3.4.11.1" evidence="8"/>
<dbReference type="NCBIfam" id="NF002074">
    <property type="entry name" value="PRK00913.1-4"/>
    <property type="match status" value="1"/>
</dbReference>
<feature type="binding site" evidence="8">
    <location>
        <position position="289"/>
    </location>
    <ligand>
        <name>Mn(2+)</name>
        <dbReference type="ChEBI" id="CHEBI:29035"/>
        <label>2</label>
    </ligand>
</feature>
<feature type="domain" description="Cytosol aminopeptidase" evidence="9">
    <location>
        <begin position="346"/>
        <end position="353"/>
    </location>
</feature>
<dbReference type="InterPro" id="IPR023042">
    <property type="entry name" value="Peptidase_M17_leu_NH2_pept"/>
</dbReference>
<feature type="binding site" evidence="8">
    <location>
        <position position="350"/>
    </location>
    <ligand>
        <name>Mn(2+)</name>
        <dbReference type="ChEBI" id="CHEBI:29035"/>
        <label>1</label>
    </ligand>
</feature>
<dbReference type="GO" id="GO:0006508">
    <property type="term" value="P:proteolysis"/>
    <property type="evidence" value="ECO:0007669"/>
    <property type="project" value="UniProtKB-KW"/>
</dbReference>
<dbReference type="InterPro" id="IPR000819">
    <property type="entry name" value="Peptidase_M17_C"/>
</dbReference>
<dbReference type="HAMAP" id="MF_00181">
    <property type="entry name" value="Cytosol_peptidase_M17"/>
    <property type="match status" value="1"/>
</dbReference>
<dbReference type="InterPro" id="IPR043472">
    <property type="entry name" value="Macro_dom-like"/>
</dbReference>
<dbReference type="InterPro" id="IPR011356">
    <property type="entry name" value="Leucine_aapep/pepB"/>
</dbReference>
<evidence type="ECO:0000256" key="8">
    <source>
        <dbReference type="HAMAP-Rule" id="MF_00181"/>
    </source>
</evidence>
<dbReference type="PROSITE" id="PS00631">
    <property type="entry name" value="CYTOSOL_AP"/>
    <property type="match status" value="1"/>
</dbReference>
<evidence type="ECO:0000256" key="3">
    <source>
        <dbReference type="ARBA" id="ARBA00009528"/>
    </source>
</evidence>
<dbReference type="InterPro" id="IPR008283">
    <property type="entry name" value="Peptidase_M17_N"/>
</dbReference>
<dbReference type="PRINTS" id="PR00481">
    <property type="entry name" value="LAMNOPPTDASE"/>
</dbReference>
<dbReference type="NCBIfam" id="NF002077">
    <property type="entry name" value="PRK00913.2-4"/>
    <property type="match status" value="1"/>
</dbReference>
<comment type="subcellular location">
    <subcellularLocation>
        <location evidence="8">Cytoplasm</location>
    </subcellularLocation>
</comment>
<dbReference type="EMBL" id="BBJU01000025">
    <property type="protein sequence ID" value="GAK72413.1"/>
    <property type="molecule type" value="Genomic_DNA"/>
</dbReference>
<evidence type="ECO:0000313" key="11">
    <source>
        <dbReference type="Proteomes" id="UP000028701"/>
    </source>
</evidence>
<dbReference type="Proteomes" id="UP000028701">
    <property type="component" value="Unassembled WGS sequence"/>
</dbReference>
<dbReference type="PANTHER" id="PTHR11963">
    <property type="entry name" value="LEUCINE AMINOPEPTIDASE-RELATED"/>
    <property type="match status" value="1"/>
</dbReference>
<feature type="active site" evidence="8">
    <location>
        <position position="278"/>
    </location>
</feature>
<dbReference type="Pfam" id="PF02789">
    <property type="entry name" value="Peptidase_M17_N"/>
    <property type="match status" value="1"/>
</dbReference>
<feature type="binding site" evidence="8">
    <location>
        <position position="271"/>
    </location>
    <ligand>
        <name>Mn(2+)</name>
        <dbReference type="ChEBI" id="CHEBI:29035"/>
        <label>2</label>
    </ligand>
</feature>
<evidence type="ECO:0000256" key="2">
    <source>
        <dbReference type="ARBA" id="ARBA00000967"/>
    </source>
</evidence>
<comment type="function">
    <text evidence="8">Presumably involved in the processing and regular turnover of intracellular proteins. Catalyzes the removal of unsubstituted N-terminal amino acids from various peptides.</text>
</comment>
<dbReference type="NCBIfam" id="NF002073">
    <property type="entry name" value="PRK00913.1-2"/>
    <property type="match status" value="1"/>
</dbReference>
<comment type="catalytic activity">
    <reaction evidence="2 8">
        <text>Release of an N-terminal amino acid, preferentially leucine, but not glutamic or aspartic acids.</text>
        <dbReference type="EC" id="3.4.11.10"/>
    </reaction>
</comment>
<evidence type="ECO:0000256" key="7">
    <source>
        <dbReference type="ARBA" id="ARBA00023211"/>
    </source>
</evidence>
<dbReference type="GO" id="GO:0005737">
    <property type="term" value="C:cytoplasm"/>
    <property type="evidence" value="ECO:0007669"/>
    <property type="project" value="UniProtKB-SubCell"/>
</dbReference>
<accession>A0A081D0G7</accession>
<protein>
    <recommendedName>
        <fullName evidence="8">Probable cytosol aminopeptidase</fullName>
        <ecNumber evidence="8">3.4.11.1</ecNumber>
    </recommendedName>
    <alternativeName>
        <fullName evidence="8">Leucine aminopeptidase</fullName>
        <shortName evidence="8">LAP</shortName>
        <ecNumber evidence="8">3.4.11.10</ecNumber>
    </alternativeName>
    <alternativeName>
        <fullName evidence="8">Leucyl aminopeptidase</fullName>
    </alternativeName>
</protein>
<feature type="active site" evidence="8">
    <location>
        <position position="352"/>
    </location>
</feature>
<dbReference type="EC" id="3.4.11.10" evidence="8"/>
<evidence type="ECO:0000256" key="1">
    <source>
        <dbReference type="ARBA" id="ARBA00000135"/>
    </source>
</evidence>
<evidence type="ECO:0000313" key="10">
    <source>
        <dbReference type="EMBL" id="GAK72413.1"/>
    </source>
</evidence>
<reference evidence="10 11" key="1">
    <citation type="submission" date="2014-08" db="EMBL/GenBank/DDBJ databases">
        <title>Whole genome shotgun sequence of Rhizobium rubi NBRC 13261.</title>
        <authorList>
            <person name="Katano-Makiyama Y."/>
            <person name="Hosoyama A."/>
            <person name="Hashimoto M."/>
            <person name="Hosoyama Y."/>
            <person name="Noguchi M."/>
            <person name="Tsuchikane K."/>
            <person name="Uohara A."/>
            <person name="Ohji S."/>
            <person name="Ichikawa N."/>
            <person name="Kimura A."/>
            <person name="Yamazoe A."/>
            <person name="Fujita N."/>
        </authorList>
    </citation>
    <scope>NUCLEOTIDE SEQUENCE [LARGE SCALE GENOMIC DNA]</scope>
    <source>
        <strain evidence="10 11">NBRC 13261</strain>
    </source>
</reference>
<keyword evidence="6 8" id="KW-0378">Hydrolase</keyword>
<comment type="similarity">
    <text evidence="3 8">Belongs to the peptidase M17 family.</text>
</comment>
<keyword evidence="5 8" id="KW-0645">Protease</keyword>
<dbReference type="Pfam" id="PF00883">
    <property type="entry name" value="Peptidase_M17"/>
    <property type="match status" value="1"/>
</dbReference>
<organism evidence="10 11">
    <name type="scientific">Agrobacterium rubi TR3 = NBRC 13261</name>
    <dbReference type="NCBI Taxonomy" id="1368415"/>
    <lineage>
        <taxon>Bacteria</taxon>
        <taxon>Pseudomonadati</taxon>
        <taxon>Pseudomonadota</taxon>
        <taxon>Alphaproteobacteria</taxon>
        <taxon>Hyphomicrobiales</taxon>
        <taxon>Rhizobiaceae</taxon>
        <taxon>Rhizobium/Agrobacterium group</taxon>
        <taxon>Agrobacterium</taxon>
    </lineage>
</organism>